<dbReference type="GO" id="GO:0015297">
    <property type="term" value="F:antiporter activity"/>
    <property type="evidence" value="ECO:0007669"/>
    <property type="project" value="UniProtKB-KW"/>
</dbReference>
<gene>
    <name evidence="11" type="ORF">GCM10007895_10690</name>
</gene>
<comment type="caution">
    <text evidence="11">The sequence shown here is derived from an EMBL/GenBank/DDBJ whole genome shotgun (WGS) entry which is preliminary data.</text>
</comment>
<name>A0AA37RVD1_9GAMM</name>
<comment type="similarity">
    <text evidence="2">Belongs to the monovalent cation:proton antiporter 2 (CPA2) transporter (TC 2.A.37) family.</text>
</comment>
<keyword evidence="7" id="KW-0406">Ion transport</keyword>
<accession>A0AA37RVD1</accession>
<dbReference type="InterPro" id="IPR003148">
    <property type="entry name" value="RCK_N"/>
</dbReference>
<dbReference type="PANTHER" id="PTHR42751">
    <property type="entry name" value="SODIUM/HYDROGEN EXCHANGER FAMILY/TRKA DOMAIN PROTEIN"/>
    <property type="match status" value="1"/>
</dbReference>
<dbReference type="SUPFAM" id="SSF51735">
    <property type="entry name" value="NAD(P)-binding Rossmann-fold domains"/>
    <property type="match status" value="1"/>
</dbReference>
<evidence type="ECO:0000256" key="2">
    <source>
        <dbReference type="ARBA" id="ARBA00005551"/>
    </source>
</evidence>
<keyword evidence="3" id="KW-0813">Transport</keyword>
<dbReference type="Proteomes" id="UP001161422">
    <property type="component" value="Unassembled WGS sequence"/>
</dbReference>
<evidence type="ECO:0000313" key="12">
    <source>
        <dbReference type="Proteomes" id="UP001161422"/>
    </source>
</evidence>
<keyword evidence="6 9" id="KW-1133">Transmembrane helix</keyword>
<feature type="transmembrane region" description="Helical" evidence="9">
    <location>
        <begin position="170"/>
        <end position="187"/>
    </location>
</feature>
<feature type="transmembrane region" description="Helical" evidence="9">
    <location>
        <begin position="76"/>
        <end position="99"/>
    </location>
</feature>
<protein>
    <submittedName>
        <fullName evidence="11">Potassium transporter Kef</fullName>
    </submittedName>
</protein>
<feature type="transmembrane region" description="Helical" evidence="9">
    <location>
        <begin position="111"/>
        <end position="130"/>
    </location>
</feature>
<keyword evidence="5 9" id="KW-0812">Transmembrane</keyword>
<dbReference type="InterPro" id="IPR036291">
    <property type="entry name" value="NAD(P)-bd_dom_sf"/>
</dbReference>
<keyword evidence="8 9" id="KW-0472">Membrane</keyword>
<evidence type="ECO:0000256" key="8">
    <source>
        <dbReference type="ARBA" id="ARBA00023136"/>
    </source>
</evidence>
<dbReference type="AlphaFoldDB" id="A0AA37RVD1"/>
<feature type="domain" description="RCK N-terminal" evidence="10">
    <location>
        <begin position="387"/>
        <end position="508"/>
    </location>
</feature>
<organism evidence="11 12">
    <name type="scientific">Paraferrimonas sedimenticola</name>
    <dbReference type="NCBI Taxonomy" id="375674"/>
    <lineage>
        <taxon>Bacteria</taxon>
        <taxon>Pseudomonadati</taxon>
        <taxon>Pseudomonadota</taxon>
        <taxon>Gammaproteobacteria</taxon>
        <taxon>Alteromonadales</taxon>
        <taxon>Ferrimonadaceae</taxon>
        <taxon>Paraferrimonas</taxon>
    </lineage>
</organism>
<feature type="transmembrane region" description="Helical" evidence="9">
    <location>
        <begin position="306"/>
        <end position="329"/>
    </location>
</feature>
<evidence type="ECO:0000256" key="6">
    <source>
        <dbReference type="ARBA" id="ARBA00022989"/>
    </source>
</evidence>
<dbReference type="InterPro" id="IPR038770">
    <property type="entry name" value="Na+/solute_symporter_sf"/>
</dbReference>
<evidence type="ECO:0000256" key="4">
    <source>
        <dbReference type="ARBA" id="ARBA00022449"/>
    </source>
</evidence>
<evidence type="ECO:0000256" key="1">
    <source>
        <dbReference type="ARBA" id="ARBA00004141"/>
    </source>
</evidence>
<keyword evidence="4" id="KW-0050">Antiport</keyword>
<dbReference type="PROSITE" id="PS51201">
    <property type="entry name" value="RCK_N"/>
    <property type="match status" value="1"/>
</dbReference>
<dbReference type="InterPro" id="IPR006153">
    <property type="entry name" value="Cation/H_exchanger_TM"/>
</dbReference>
<dbReference type="RefSeq" id="WP_095506335.1">
    <property type="nucleotide sequence ID" value="NZ_BSNC01000003.1"/>
</dbReference>
<evidence type="ECO:0000256" key="3">
    <source>
        <dbReference type="ARBA" id="ARBA00022448"/>
    </source>
</evidence>
<comment type="subcellular location">
    <subcellularLocation>
        <location evidence="1">Membrane</location>
        <topology evidence="1">Multi-pass membrane protein</topology>
    </subcellularLocation>
</comment>
<evidence type="ECO:0000256" key="5">
    <source>
        <dbReference type="ARBA" id="ARBA00022692"/>
    </source>
</evidence>
<evidence type="ECO:0000313" key="11">
    <source>
        <dbReference type="EMBL" id="GLP95763.1"/>
    </source>
</evidence>
<dbReference type="PANTHER" id="PTHR42751:SF1">
    <property type="entry name" value="CATION_PROTON ANTIPORTER YBAL-RELATED"/>
    <property type="match status" value="1"/>
</dbReference>
<reference evidence="11" key="2">
    <citation type="submission" date="2023-01" db="EMBL/GenBank/DDBJ databases">
        <title>Draft genome sequence of Paraferrimonas sedimenticola strain NBRC 101628.</title>
        <authorList>
            <person name="Sun Q."/>
            <person name="Mori K."/>
        </authorList>
    </citation>
    <scope>NUCLEOTIDE SEQUENCE</scope>
    <source>
        <strain evidence="11">NBRC 101628</strain>
    </source>
</reference>
<feature type="transmembrane region" description="Helical" evidence="9">
    <location>
        <begin position="199"/>
        <end position="215"/>
    </location>
</feature>
<evidence type="ECO:0000256" key="7">
    <source>
        <dbReference type="ARBA" id="ARBA00023065"/>
    </source>
</evidence>
<dbReference type="Pfam" id="PF00999">
    <property type="entry name" value="Na_H_Exchanger"/>
    <property type="match status" value="1"/>
</dbReference>
<reference evidence="11" key="1">
    <citation type="journal article" date="2014" name="Int. J. Syst. Evol. Microbiol.">
        <title>Complete genome sequence of Corynebacterium casei LMG S-19264T (=DSM 44701T), isolated from a smear-ripened cheese.</title>
        <authorList>
            <consortium name="US DOE Joint Genome Institute (JGI-PGF)"/>
            <person name="Walter F."/>
            <person name="Albersmeier A."/>
            <person name="Kalinowski J."/>
            <person name="Ruckert C."/>
        </authorList>
    </citation>
    <scope>NUCLEOTIDE SEQUENCE</scope>
    <source>
        <strain evidence="11">NBRC 101628</strain>
    </source>
</reference>
<evidence type="ECO:0000256" key="9">
    <source>
        <dbReference type="SAM" id="Phobius"/>
    </source>
</evidence>
<dbReference type="Gene3D" id="1.20.1530.20">
    <property type="match status" value="1"/>
</dbReference>
<proteinExistence type="inferred from homology"/>
<keyword evidence="12" id="KW-1185">Reference proteome</keyword>
<feature type="transmembrane region" description="Helical" evidence="9">
    <location>
        <begin position="335"/>
        <end position="353"/>
    </location>
</feature>
<sequence length="553" mass="60809">MEPSILVIALVCGFLCSRVGLPSLIGYLAAGFALYALGFADSQLPLLKQLSDLGVLLLLFAIGLKLDLRSLAKAQVWGGASAHLLISLLVFVPFLKILGYLGLSQLAALETWQMLLLAFALGFSSTVFAVKILEDKGEMGSLYGQIAIGVLVMQDVFAVVFMTISKGEWPSVWALALFLIPLCKPLIYRLLDHMERGDLLVLFGLVMALVLGANLFEAVGIKPDLGALLMGVLLANHPRSSELAKSLFELKELLLVAFFLTVGLNGLPSSQDLTLSVLLLLLLPFKTLLFFWLFTRFKLRARTSLLASLSLTNFSEFGLIVASVATYKGWLPPEFVVVLAIALSMSFLIAAPLNRYSEVMYQVWQPIWHRWQSSELSRDDQPIDLGKPKFIILGMGRIGGGAYDELVQRYGECVVGIDHKPELVQMHRDLGRNVIQGDAVDTDFWHKITPHSATELVLLAMPHHHGNLTALDQLKQSSYTGKVAAIVQYESEVEPLKEQGVEAIYNVFEAAGAGFAEHVAYELMPEHRTQDYVCPSQTNLCDDSNDKVESAKS</sequence>
<evidence type="ECO:0000259" key="10">
    <source>
        <dbReference type="PROSITE" id="PS51201"/>
    </source>
</evidence>
<dbReference type="GO" id="GO:0016020">
    <property type="term" value="C:membrane"/>
    <property type="evidence" value="ECO:0007669"/>
    <property type="project" value="UniProtKB-SubCell"/>
</dbReference>
<feature type="transmembrane region" description="Helical" evidence="9">
    <location>
        <begin position="142"/>
        <end position="164"/>
    </location>
</feature>
<dbReference type="GO" id="GO:0006813">
    <property type="term" value="P:potassium ion transport"/>
    <property type="evidence" value="ECO:0007669"/>
    <property type="project" value="InterPro"/>
</dbReference>
<dbReference type="EMBL" id="BSNC01000003">
    <property type="protein sequence ID" value="GLP95763.1"/>
    <property type="molecule type" value="Genomic_DNA"/>
</dbReference>
<dbReference type="Pfam" id="PF02254">
    <property type="entry name" value="TrkA_N"/>
    <property type="match status" value="1"/>
</dbReference>
<dbReference type="GO" id="GO:1902600">
    <property type="term" value="P:proton transmembrane transport"/>
    <property type="evidence" value="ECO:0007669"/>
    <property type="project" value="InterPro"/>
</dbReference>
<feature type="transmembrane region" description="Helical" evidence="9">
    <location>
        <begin position="273"/>
        <end position="294"/>
    </location>
</feature>
<dbReference type="Gene3D" id="3.40.50.720">
    <property type="entry name" value="NAD(P)-binding Rossmann-like Domain"/>
    <property type="match status" value="1"/>
</dbReference>
<feature type="transmembrane region" description="Helical" evidence="9">
    <location>
        <begin position="46"/>
        <end position="64"/>
    </location>
</feature>